<sequence length="42" mass="4338">MEGHMMFGGGSTHRTQQTVMASLHGWTYNASVISPAGPGGSC</sequence>
<dbReference type="Proteomes" id="UP000054721">
    <property type="component" value="Unassembled WGS sequence"/>
</dbReference>
<accession>A0A0V1K0W6</accession>
<name>A0A0V1K0W6_9BILA</name>
<keyword evidence="2" id="KW-1185">Reference proteome</keyword>
<evidence type="ECO:0000313" key="2">
    <source>
        <dbReference type="Proteomes" id="UP000054721"/>
    </source>
</evidence>
<reference evidence="1 2" key="1">
    <citation type="submission" date="2015-05" db="EMBL/GenBank/DDBJ databases">
        <title>Evolution of Trichinella species and genotypes.</title>
        <authorList>
            <person name="Korhonen P.K."/>
            <person name="Edoardo P."/>
            <person name="Giuseppe L.R."/>
            <person name="Gasser R.B."/>
        </authorList>
    </citation>
    <scope>NUCLEOTIDE SEQUENCE [LARGE SCALE GENOMIC DNA]</scope>
    <source>
        <strain evidence="1">ISS10</strain>
    </source>
</reference>
<proteinExistence type="predicted"/>
<dbReference type="EMBL" id="JYDW01003697">
    <property type="protein sequence ID" value="KRZ40437.1"/>
    <property type="molecule type" value="Genomic_DNA"/>
</dbReference>
<comment type="caution">
    <text evidence="1">The sequence shown here is derived from an EMBL/GenBank/DDBJ whole genome shotgun (WGS) entry which is preliminary data.</text>
</comment>
<protein>
    <submittedName>
        <fullName evidence="1">Uncharacterized protein</fullName>
    </submittedName>
</protein>
<dbReference type="AlphaFoldDB" id="A0A0V1K0W6"/>
<organism evidence="1 2">
    <name type="scientific">Trichinella nativa</name>
    <dbReference type="NCBI Taxonomy" id="6335"/>
    <lineage>
        <taxon>Eukaryota</taxon>
        <taxon>Metazoa</taxon>
        <taxon>Ecdysozoa</taxon>
        <taxon>Nematoda</taxon>
        <taxon>Enoplea</taxon>
        <taxon>Dorylaimia</taxon>
        <taxon>Trichinellida</taxon>
        <taxon>Trichinellidae</taxon>
        <taxon>Trichinella</taxon>
    </lineage>
</organism>
<gene>
    <name evidence="1" type="ORF">T02_13747</name>
</gene>
<evidence type="ECO:0000313" key="1">
    <source>
        <dbReference type="EMBL" id="KRZ40437.1"/>
    </source>
</evidence>